<dbReference type="Gene3D" id="3.40.366.10">
    <property type="entry name" value="Malonyl-Coenzyme A Acyl Carrier Protein, domain 2"/>
    <property type="match status" value="1"/>
</dbReference>
<accession>A0A401QQF7</accession>
<dbReference type="PANTHER" id="PTHR43775:SF51">
    <property type="entry name" value="INACTIVE PHENOLPHTHIOCEROL SYNTHESIS POLYKETIDE SYNTHASE TYPE I PKS1-RELATED"/>
    <property type="match status" value="1"/>
</dbReference>
<evidence type="ECO:0000256" key="1">
    <source>
        <dbReference type="ARBA" id="ARBA00022450"/>
    </source>
</evidence>
<dbReference type="InterPro" id="IPR050091">
    <property type="entry name" value="PKS_NRPS_Biosynth_Enz"/>
</dbReference>
<keyword evidence="1" id="KW-0596">Phosphopantetheine</keyword>
<dbReference type="PANTHER" id="PTHR43775">
    <property type="entry name" value="FATTY ACID SYNTHASE"/>
    <property type="match status" value="1"/>
</dbReference>
<dbReference type="FunFam" id="3.40.366.10:FF:000002">
    <property type="entry name" value="Probable polyketide synthase 2"/>
    <property type="match status" value="1"/>
</dbReference>
<dbReference type="EMBL" id="BHXC01000001">
    <property type="protein sequence ID" value="GCB87630.1"/>
    <property type="molecule type" value="Genomic_DNA"/>
</dbReference>
<gene>
    <name evidence="7" type="primary">pks6b</name>
    <name evidence="7" type="ORF">SALB_00285</name>
</gene>
<dbReference type="Gene3D" id="3.30.70.250">
    <property type="entry name" value="Malonyl-CoA ACP transacylase, ACP-binding"/>
    <property type="match status" value="1"/>
</dbReference>
<proteinExistence type="predicted"/>
<evidence type="ECO:0000313" key="8">
    <source>
        <dbReference type="Proteomes" id="UP000288351"/>
    </source>
</evidence>
<evidence type="ECO:0000256" key="4">
    <source>
        <dbReference type="ARBA" id="ARBA00023268"/>
    </source>
</evidence>
<keyword evidence="2" id="KW-0597">Phosphoprotein</keyword>
<dbReference type="Pfam" id="PF00698">
    <property type="entry name" value="Acyl_transf_1"/>
    <property type="match status" value="1"/>
</dbReference>
<evidence type="ECO:0000256" key="3">
    <source>
        <dbReference type="ARBA" id="ARBA00022679"/>
    </source>
</evidence>
<dbReference type="InterPro" id="IPR014043">
    <property type="entry name" value="Acyl_transferase_dom"/>
</dbReference>
<evidence type="ECO:0000259" key="6">
    <source>
        <dbReference type="SMART" id="SM00827"/>
    </source>
</evidence>
<dbReference type="GO" id="GO:0004312">
    <property type="term" value="F:fatty acid synthase activity"/>
    <property type="evidence" value="ECO:0007669"/>
    <property type="project" value="TreeGrafter"/>
</dbReference>
<dbReference type="InterPro" id="IPR016035">
    <property type="entry name" value="Acyl_Trfase/lysoPLipase"/>
</dbReference>
<dbReference type="Proteomes" id="UP000288351">
    <property type="component" value="Unassembled WGS sequence"/>
</dbReference>
<sequence length="338" mass="35440">MLTLARPGPRPLDVGYSLATTRSAFDHRAVVLARPRRCGPRADALAAVSTLPPSSADPCGAFAVLFSGQGSQRLGMGRELYGRFPVFAEALDEVVGGLDAELPGQVGLREVMWGDDADRLNETGWAQPALFAVEVALFHLVESWGVRPDFVAGHSIGEIAAAHVAGVLSLADACRLVAARARLMQALPSGGAMIAVQATEDEVVAHLTDDVAIAAINGPTSVVLSGSESAALAVAGRLAADGRRTTRLRVSHAFHSPLMDPMLEDFRAVAEGLSYGAPSLSVVSNLTGELASADVLCSAEYWVRHVREAVRFADGVRTLADHGATTFLELGRTASSPR</sequence>
<dbReference type="SMART" id="SM00827">
    <property type="entry name" value="PKS_AT"/>
    <property type="match status" value="1"/>
</dbReference>
<name>A0A401QQF7_STRNR</name>
<dbReference type="InterPro" id="IPR001227">
    <property type="entry name" value="Ac_transferase_dom_sf"/>
</dbReference>
<dbReference type="SUPFAM" id="SSF52151">
    <property type="entry name" value="FabD/lysophospholipase-like"/>
    <property type="match status" value="1"/>
</dbReference>
<feature type="domain" description="Malonyl-CoA:ACP transacylase (MAT)" evidence="6">
    <location>
        <begin position="65"/>
        <end position="338"/>
    </location>
</feature>
<dbReference type="GO" id="GO:0006633">
    <property type="term" value="P:fatty acid biosynthetic process"/>
    <property type="evidence" value="ECO:0007669"/>
    <property type="project" value="TreeGrafter"/>
</dbReference>
<keyword evidence="4" id="KW-0511">Multifunctional enzyme</keyword>
<keyword evidence="5" id="KW-0012">Acyltransferase</keyword>
<evidence type="ECO:0000313" key="7">
    <source>
        <dbReference type="EMBL" id="GCB87630.1"/>
    </source>
</evidence>
<evidence type="ECO:0000256" key="2">
    <source>
        <dbReference type="ARBA" id="ARBA00022553"/>
    </source>
</evidence>
<keyword evidence="3" id="KW-0808">Transferase</keyword>
<comment type="caution">
    <text evidence="7">The sequence shown here is derived from an EMBL/GenBank/DDBJ whole genome shotgun (WGS) entry which is preliminary data.</text>
</comment>
<dbReference type="AlphaFoldDB" id="A0A401QQF7"/>
<dbReference type="SUPFAM" id="SSF55048">
    <property type="entry name" value="Probable ACP-binding domain of malonyl-CoA ACP transacylase"/>
    <property type="match status" value="1"/>
</dbReference>
<protein>
    <submittedName>
        <fullName evidence="7">Polyketide synthase</fullName>
    </submittedName>
</protein>
<reference evidence="7 8" key="1">
    <citation type="journal article" date="2019" name="Microbiol. Resour. Announc.">
        <title>Draft Genome Sequence of the Most Traditional epsilon-Poly-l-Lysine Producer, Streptomyces albulus NBRC14147.</title>
        <authorList>
            <person name="Yamanaka K."/>
            <person name="Hamano Y."/>
        </authorList>
    </citation>
    <scope>NUCLEOTIDE SEQUENCE [LARGE SCALE GENOMIC DNA]</scope>
    <source>
        <strain evidence="7 8">NBRC 14147</strain>
    </source>
</reference>
<dbReference type="InterPro" id="IPR016036">
    <property type="entry name" value="Malonyl_transacylase_ACP-bd"/>
</dbReference>
<organism evidence="7 8">
    <name type="scientific">Streptomyces noursei</name>
    <name type="common">Streptomyces albulus</name>
    <dbReference type="NCBI Taxonomy" id="1971"/>
    <lineage>
        <taxon>Bacteria</taxon>
        <taxon>Bacillati</taxon>
        <taxon>Actinomycetota</taxon>
        <taxon>Actinomycetes</taxon>
        <taxon>Kitasatosporales</taxon>
        <taxon>Streptomycetaceae</taxon>
        <taxon>Streptomyces</taxon>
    </lineage>
</organism>
<evidence type="ECO:0000256" key="5">
    <source>
        <dbReference type="ARBA" id="ARBA00023315"/>
    </source>
</evidence>